<dbReference type="EMBL" id="JBHSPR010000010">
    <property type="protein sequence ID" value="MFC6017814.1"/>
    <property type="molecule type" value="Genomic_DNA"/>
</dbReference>
<gene>
    <name evidence="1" type="ORF">ACFP2T_16555</name>
</gene>
<sequence>MTQTPDTDQILSGLKAAGLTVTGTQIEADSIDIHLDHTYAGFSTNFRAVALGWRPERWAGRVIGGRWYLLPSDPEEEGKPAPHADMLTGDGTDPVEVVREVVEMLAESDEWIASVAARRARRIAGDPNWASIDN</sequence>
<comment type="caution">
    <text evidence="1">The sequence shown here is derived from an EMBL/GenBank/DDBJ whole genome shotgun (WGS) entry which is preliminary data.</text>
</comment>
<dbReference type="Proteomes" id="UP001596203">
    <property type="component" value="Unassembled WGS sequence"/>
</dbReference>
<dbReference type="RefSeq" id="WP_377422367.1">
    <property type="nucleotide sequence ID" value="NZ_JBHSPR010000010.1"/>
</dbReference>
<protein>
    <recommendedName>
        <fullName evidence="3">DUF4304 domain-containing protein</fullName>
    </recommendedName>
</protein>
<organism evidence="1 2">
    <name type="scientific">Plantactinospora solaniradicis</name>
    <dbReference type="NCBI Taxonomy" id="1723736"/>
    <lineage>
        <taxon>Bacteria</taxon>
        <taxon>Bacillati</taxon>
        <taxon>Actinomycetota</taxon>
        <taxon>Actinomycetes</taxon>
        <taxon>Micromonosporales</taxon>
        <taxon>Micromonosporaceae</taxon>
        <taxon>Plantactinospora</taxon>
    </lineage>
</organism>
<proteinExistence type="predicted"/>
<name>A0ABW1K9Z4_9ACTN</name>
<keyword evidence="2" id="KW-1185">Reference proteome</keyword>
<evidence type="ECO:0000313" key="2">
    <source>
        <dbReference type="Proteomes" id="UP001596203"/>
    </source>
</evidence>
<accession>A0ABW1K9Z4</accession>
<evidence type="ECO:0000313" key="1">
    <source>
        <dbReference type="EMBL" id="MFC6017814.1"/>
    </source>
</evidence>
<reference evidence="2" key="1">
    <citation type="journal article" date="2019" name="Int. J. Syst. Evol. Microbiol.">
        <title>The Global Catalogue of Microorganisms (GCM) 10K type strain sequencing project: providing services to taxonomists for standard genome sequencing and annotation.</title>
        <authorList>
            <consortium name="The Broad Institute Genomics Platform"/>
            <consortium name="The Broad Institute Genome Sequencing Center for Infectious Disease"/>
            <person name="Wu L."/>
            <person name="Ma J."/>
        </authorList>
    </citation>
    <scope>NUCLEOTIDE SEQUENCE [LARGE SCALE GENOMIC DNA]</scope>
    <source>
        <strain evidence="2">ZS-35-S2</strain>
    </source>
</reference>
<evidence type="ECO:0008006" key="3">
    <source>
        <dbReference type="Google" id="ProtNLM"/>
    </source>
</evidence>